<evidence type="ECO:0000256" key="3">
    <source>
        <dbReference type="ARBA" id="ARBA00023274"/>
    </source>
</evidence>
<accession>A0AA39FNR5</accession>
<evidence type="ECO:0000313" key="5">
    <source>
        <dbReference type="Proteomes" id="UP001168990"/>
    </source>
</evidence>
<organism evidence="4 5">
    <name type="scientific">Microctonus aethiopoides</name>
    <dbReference type="NCBI Taxonomy" id="144406"/>
    <lineage>
        <taxon>Eukaryota</taxon>
        <taxon>Metazoa</taxon>
        <taxon>Ecdysozoa</taxon>
        <taxon>Arthropoda</taxon>
        <taxon>Hexapoda</taxon>
        <taxon>Insecta</taxon>
        <taxon>Pterygota</taxon>
        <taxon>Neoptera</taxon>
        <taxon>Endopterygota</taxon>
        <taxon>Hymenoptera</taxon>
        <taxon>Apocrita</taxon>
        <taxon>Ichneumonoidea</taxon>
        <taxon>Braconidae</taxon>
        <taxon>Euphorinae</taxon>
        <taxon>Microctonus</taxon>
    </lineage>
</organism>
<evidence type="ECO:0000313" key="4">
    <source>
        <dbReference type="EMBL" id="KAK0172923.1"/>
    </source>
</evidence>
<reference evidence="4" key="2">
    <citation type="submission" date="2023-03" db="EMBL/GenBank/DDBJ databases">
        <authorList>
            <person name="Inwood S.N."/>
            <person name="Skelly J.G."/>
            <person name="Guhlin J."/>
            <person name="Harrop T.W.R."/>
            <person name="Goldson S.G."/>
            <person name="Dearden P.K."/>
        </authorList>
    </citation>
    <scope>NUCLEOTIDE SEQUENCE</scope>
    <source>
        <strain evidence="4">Irish</strain>
        <tissue evidence="4">Whole body</tissue>
    </source>
</reference>
<dbReference type="NCBIfam" id="TIGR00030">
    <property type="entry name" value="S21p"/>
    <property type="match status" value="1"/>
</dbReference>
<sequence>MRHAYFISRTVLVQNNNVDSAFRVLNRIMGREGYLEQWRRSRFYEKPTQVRRRVNYERCKSLYDEDMDRKIQFLLRKNRVDPFPGCN</sequence>
<dbReference type="PANTHER" id="PTHR21109:SF0">
    <property type="entry name" value="SMALL RIBOSOMAL SUBUNIT PROTEIN BS21M"/>
    <property type="match status" value="1"/>
</dbReference>
<dbReference type="Pfam" id="PF01165">
    <property type="entry name" value="Ribosomal_S21"/>
    <property type="match status" value="1"/>
</dbReference>
<reference evidence="4" key="1">
    <citation type="journal article" date="2023" name="bioRxiv">
        <title>Scaffold-level genome assemblies of two parasitoid biocontrol wasps reveal the parthenogenesis mechanism and an associated novel virus.</title>
        <authorList>
            <person name="Inwood S."/>
            <person name="Skelly J."/>
            <person name="Guhlin J."/>
            <person name="Harrop T."/>
            <person name="Goldson S."/>
            <person name="Dearden P."/>
        </authorList>
    </citation>
    <scope>NUCLEOTIDE SEQUENCE</scope>
    <source>
        <strain evidence="4">Irish</strain>
        <tissue evidence="4">Whole body</tissue>
    </source>
</reference>
<evidence type="ECO:0000256" key="2">
    <source>
        <dbReference type="ARBA" id="ARBA00022980"/>
    </source>
</evidence>
<evidence type="ECO:0008006" key="6">
    <source>
        <dbReference type="Google" id="ProtNLM"/>
    </source>
</evidence>
<keyword evidence="5" id="KW-1185">Reference proteome</keyword>
<dbReference type="Proteomes" id="UP001168990">
    <property type="component" value="Unassembled WGS sequence"/>
</dbReference>
<dbReference type="GO" id="GO:1990904">
    <property type="term" value="C:ribonucleoprotein complex"/>
    <property type="evidence" value="ECO:0007669"/>
    <property type="project" value="UniProtKB-KW"/>
</dbReference>
<dbReference type="InterPro" id="IPR038380">
    <property type="entry name" value="Ribosomal_bS21_sf"/>
</dbReference>
<gene>
    <name evidence="4" type="ORF">PV328_006186</name>
</gene>
<dbReference type="GO" id="GO:0005840">
    <property type="term" value="C:ribosome"/>
    <property type="evidence" value="ECO:0007669"/>
    <property type="project" value="UniProtKB-KW"/>
</dbReference>
<comment type="similarity">
    <text evidence="1">Belongs to the bacterial ribosomal protein bS21 family.</text>
</comment>
<keyword evidence="3" id="KW-0687">Ribonucleoprotein</keyword>
<dbReference type="Gene3D" id="1.20.5.1150">
    <property type="entry name" value="Ribosomal protein S8"/>
    <property type="match status" value="1"/>
</dbReference>
<dbReference type="GO" id="GO:0003735">
    <property type="term" value="F:structural constituent of ribosome"/>
    <property type="evidence" value="ECO:0007669"/>
    <property type="project" value="InterPro"/>
</dbReference>
<keyword evidence="2" id="KW-0689">Ribosomal protein</keyword>
<dbReference type="PANTHER" id="PTHR21109">
    <property type="entry name" value="MITOCHONDRIAL 28S RIBOSOMAL PROTEIN S21"/>
    <property type="match status" value="1"/>
</dbReference>
<evidence type="ECO:0000256" key="1">
    <source>
        <dbReference type="ARBA" id="ARBA00006640"/>
    </source>
</evidence>
<protein>
    <recommendedName>
        <fullName evidence="6">Ribosomal protein S21</fullName>
    </recommendedName>
</protein>
<comment type="caution">
    <text evidence="4">The sequence shown here is derived from an EMBL/GenBank/DDBJ whole genome shotgun (WGS) entry which is preliminary data.</text>
</comment>
<dbReference type="InterPro" id="IPR001911">
    <property type="entry name" value="Ribosomal_bS21"/>
</dbReference>
<name>A0AA39FNR5_9HYME</name>
<dbReference type="AlphaFoldDB" id="A0AA39FNR5"/>
<proteinExistence type="inferred from homology"/>
<dbReference type="EMBL" id="JAQQBS010000002">
    <property type="protein sequence ID" value="KAK0172923.1"/>
    <property type="molecule type" value="Genomic_DNA"/>
</dbReference>
<dbReference type="GO" id="GO:0006412">
    <property type="term" value="P:translation"/>
    <property type="evidence" value="ECO:0007669"/>
    <property type="project" value="InterPro"/>
</dbReference>